<sequence length="180" mass="19159">MIRPFTCVCLVLAAGSGLYLYQTKHRAQMLDREIARTMRAVDTARQRSGLLRAEYALLNDPSRLAELSEQLLPTLKTTTPGQFSTWADLERRLPAVGAPPQPPTPLEPDAPAAEVPVAAAKPEPRPEAARPESARPEPARAAIASAQPRVPAAPAAQQVAVQQVAATSAPAPRPAPRAQS</sequence>
<name>A0AA41YUZ0_9PROT</name>
<dbReference type="RefSeq" id="WP_264714614.1">
    <property type="nucleotide sequence ID" value="NZ_JAPDNT010000012.1"/>
</dbReference>
<comment type="caution">
    <text evidence="2">The sequence shown here is derived from an EMBL/GenBank/DDBJ whole genome shotgun (WGS) entry which is preliminary data.</text>
</comment>
<reference evidence="2" key="1">
    <citation type="submission" date="2022-09" db="EMBL/GenBank/DDBJ databases">
        <title>Rhodovastum sp. nov. RN2-1 isolated from soil in Seongnam, South Korea.</title>
        <authorList>
            <person name="Le N.T."/>
        </authorList>
    </citation>
    <scope>NUCLEOTIDE SEQUENCE</scope>
    <source>
        <strain evidence="2">RN2-1</strain>
    </source>
</reference>
<accession>A0AA41YUZ0</accession>
<organism evidence="2 3">
    <name type="scientific">Limobrevibacterium gyesilva</name>
    <dbReference type="NCBI Taxonomy" id="2991712"/>
    <lineage>
        <taxon>Bacteria</taxon>
        <taxon>Pseudomonadati</taxon>
        <taxon>Pseudomonadota</taxon>
        <taxon>Alphaproteobacteria</taxon>
        <taxon>Acetobacterales</taxon>
        <taxon>Acetobacteraceae</taxon>
        <taxon>Limobrevibacterium</taxon>
    </lineage>
</organism>
<keyword evidence="3" id="KW-1185">Reference proteome</keyword>
<evidence type="ECO:0000256" key="1">
    <source>
        <dbReference type="SAM" id="MobiDB-lite"/>
    </source>
</evidence>
<dbReference type="EMBL" id="JAPDNT010000012">
    <property type="protein sequence ID" value="MCW3475887.1"/>
    <property type="molecule type" value="Genomic_DNA"/>
</dbReference>
<evidence type="ECO:0008006" key="4">
    <source>
        <dbReference type="Google" id="ProtNLM"/>
    </source>
</evidence>
<reference evidence="2" key="2">
    <citation type="submission" date="2022-10" db="EMBL/GenBank/DDBJ databases">
        <authorList>
            <person name="Trinh H.N."/>
        </authorList>
    </citation>
    <scope>NUCLEOTIDE SEQUENCE</scope>
    <source>
        <strain evidence="2">RN2-1</strain>
    </source>
</reference>
<protein>
    <recommendedName>
        <fullName evidence="4">Cell division protein FtsL</fullName>
    </recommendedName>
</protein>
<feature type="compositionally biased region" description="Low complexity" evidence="1">
    <location>
        <begin position="139"/>
        <end position="170"/>
    </location>
</feature>
<dbReference type="AlphaFoldDB" id="A0AA41YUZ0"/>
<evidence type="ECO:0000313" key="3">
    <source>
        <dbReference type="Proteomes" id="UP001165679"/>
    </source>
</evidence>
<dbReference type="Proteomes" id="UP001165679">
    <property type="component" value="Unassembled WGS sequence"/>
</dbReference>
<proteinExistence type="predicted"/>
<feature type="region of interest" description="Disordered" evidence="1">
    <location>
        <begin position="90"/>
        <end position="180"/>
    </location>
</feature>
<feature type="compositionally biased region" description="Low complexity" evidence="1">
    <location>
        <begin position="109"/>
        <end position="121"/>
    </location>
</feature>
<feature type="non-terminal residue" evidence="2">
    <location>
        <position position="180"/>
    </location>
</feature>
<gene>
    <name evidence="2" type="ORF">OL599_15015</name>
</gene>
<feature type="compositionally biased region" description="Pro residues" evidence="1">
    <location>
        <begin position="97"/>
        <end position="108"/>
    </location>
</feature>
<feature type="compositionally biased region" description="Basic and acidic residues" evidence="1">
    <location>
        <begin position="122"/>
        <end position="138"/>
    </location>
</feature>
<feature type="compositionally biased region" description="Pro residues" evidence="1">
    <location>
        <begin position="171"/>
        <end position="180"/>
    </location>
</feature>
<evidence type="ECO:0000313" key="2">
    <source>
        <dbReference type="EMBL" id="MCW3475887.1"/>
    </source>
</evidence>